<evidence type="ECO:0008006" key="3">
    <source>
        <dbReference type="Google" id="ProtNLM"/>
    </source>
</evidence>
<dbReference type="EMBL" id="CP043550">
    <property type="protein sequence ID" value="QEO57603.1"/>
    <property type="molecule type" value="Genomic_DNA"/>
</dbReference>
<dbReference type="Pfam" id="PF09669">
    <property type="entry name" value="Phage_pRha"/>
    <property type="match status" value="1"/>
</dbReference>
<sequence>MKEIKIFQDNNQILTTSNDIAKVFNKRHSNVTRDIESLDIPNDYRERNFALSFKDVVTGNGAIRTYKQYNITKDGFVLLAMGFTGKKAMEFKIAYINAFNAMQDTLISQQTKELESKIAKLENQQETLTPAQQRKIQQIVAHKAKNSSEHYQTIYTQIKDKFEVGSYKDVLQSDYTELVSFLGGEVPTRKAVKYKSSQDVLQPINQTLFDKKDSELQKMLREFHKQGHDVYRQVCELDFLITKIYDLKRYIRESIIDLQAKMNNNTPMLTDNFLKPTYMWRALGIDTLKK</sequence>
<accession>A0ABX5ZHP8</accession>
<gene>
    <name evidence="1" type="ORF">F0R74_06950</name>
</gene>
<protein>
    <recommendedName>
        <fullName evidence="3">Rha family transcriptional regulator</fullName>
    </recommendedName>
</protein>
<reference evidence="1 2" key="1">
    <citation type="submission" date="2019-09" db="EMBL/GenBank/DDBJ databases">
        <title>Complete genome sequence of Francisella marina E103-15.</title>
        <authorList>
            <person name="Tekedar H.C."/>
            <person name="Griffin M.J."/>
            <person name="Waldbieser G.C."/>
            <person name="Soto E."/>
        </authorList>
    </citation>
    <scope>NUCLEOTIDE SEQUENCE [LARGE SCALE GENOMIC DNA]</scope>
    <source>
        <strain evidence="1 2">E103-15</strain>
    </source>
</reference>
<dbReference type="Proteomes" id="UP000322509">
    <property type="component" value="Chromosome"/>
</dbReference>
<evidence type="ECO:0000313" key="1">
    <source>
        <dbReference type="EMBL" id="QEO57603.1"/>
    </source>
</evidence>
<dbReference type="NCBIfam" id="TIGR02681">
    <property type="entry name" value="phage_pRha"/>
    <property type="match status" value="1"/>
</dbReference>
<evidence type="ECO:0000313" key="2">
    <source>
        <dbReference type="Proteomes" id="UP000322509"/>
    </source>
</evidence>
<dbReference type="RefSeq" id="WP_149368783.1">
    <property type="nucleotide sequence ID" value="NZ_CP043550.1"/>
</dbReference>
<proteinExistence type="predicted"/>
<dbReference type="InterPro" id="IPR014054">
    <property type="entry name" value="Phage_regulatory_Rha"/>
</dbReference>
<keyword evidence="2" id="KW-1185">Reference proteome</keyword>
<name>A0ABX5ZHP8_9GAMM</name>
<organism evidence="1 2">
    <name type="scientific">Francisella marina</name>
    <dbReference type="NCBI Taxonomy" id="2249302"/>
    <lineage>
        <taxon>Bacteria</taxon>
        <taxon>Pseudomonadati</taxon>
        <taxon>Pseudomonadota</taxon>
        <taxon>Gammaproteobacteria</taxon>
        <taxon>Thiotrichales</taxon>
        <taxon>Francisellaceae</taxon>
        <taxon>Francisella</taxon>
    </lineage>
</organism>